<feature type="compositionally biased region" description="Basic and acidic residues" evidence="6">
    <location>
        <begin position="85"/>
        <end position="95"/>
    </location>
</feature>
<feature type="domain" description="C2H2-type" evidence="8">
    <location>
        <begin position="37"/>
        <end position="58"/>
    </location>
</feature>
<protein>
    <recommendedName>
        <fullName evidence="8">C2H2-type domain-containing protein</fullName>
    </recommendedName>
</protein>
<feature type="region of interest" description="Disordered" evidence="6">
    <location>
        <begin position="324"/>
        <end position="497"/>
    </location>
</feature>
<keyword evidence="5" id="KW-0539">Nucleus</keyword>
<dbReference type="PROSITE" id="PS00028">
    <property type="entry name" value="ZINC_FINGER_C2H2_1"/>
    <property type="match status" value="2"/>
</dbReference>
<feature type="compositionally biased region" description="Pro residues" evidence="6">
    <location>
        <begin position="377"/>
        <end position="431"/>
    </location>
</feature>
<evidence type="ECO:0000313" key="9">
    <source>
        <dbReference type="EMBL" id="CAH3026574.1"/>
    </source>
</evidence>
<gene>
    <name evidence="9" type="ORF">PEVE_00029444</name>
</gene>
<evidence type="ECO:0000256" key="1">
    <source>
        <dbReference type="ARBA" id="ARBA00004123"/>
    </source>
</evidence>
<dbReference type="InterPro" id="IPR013087">
    <property type="entry name" value="Znf_C2H2_type"/>
</dbReference>
<feature type="compositionally biased region" description="Pro residues" evidence="6">
    <location>
        <begin position="482"/>
        <end position="497"/>
    </location>
</feature>
<reference evidence="9 10" key="1">
    <citation type="submission" date="2022-05" db="EMBL/GenBank/DDBJ databases">
        <authorList>
            <consortium name="Genoscope - CEA"/>
            <person name="William W."/>
        </authorList>
    </citation>
    <scope>NUCLEOTIDE SEQUENCE [LARGE SCALE GENOMIC DNA]</scope>
</reference>
<sequence length="497" mass="51514">MGRKKKKAMKPWCWYCNRDFDEEKILIQHQKAKHFKCPICHKKLYTGPGLAIHCMQVHKETISTIPNSLPNRGDPEIEIYGMEGIPEKDLKERQQRGNNAGDDDEPDNKKAKSDDQTQVASAAAAAAVGMVPAAIPGAVPMMPMMPVPGMPVPHGFPQVPFGQPIPGAPHMPPVGFPGQMPVPGHIPGIGMPYPQHGMPPTSIPPSTATITSLQHKGPVIGPQVPNTKPLFPAAQNVNGAAKSSASSGPVGADFKPLQSAAPTTSYQSPPVSSSGKPIVVPPPTSAPVVSKPATIVAPGATSRLIHPDEDISLEERRASLPMYAPKTPSLVSSNPPTMVSGPPLQMQAPGNHPPLGPMPLMSNMQQHPMPMLSAPTGGPPQGGPMPGGPVPGGGPPQGGPMPGGPVPGGPMPPGMRPPGYPGQMPGPPPPQHQQGMPPGMPPRPPLMGPPSLMGPLPQGPGGGPPRGPPPRGAMGLLGPHPGGRPPMRLPMGPPRRF</sequence>
<feature type="domain" description="C2H2-type" evidence="8">
    <location>
        <begin position="13"/>
        <end position="34"/>
    </location>
</feature>
<feature type="region of interest" description="Disordered" evidence="6">
    <location>
        <begin position="84"/>
        <end position="118"/>
    </location>
</feature>
<keyword evidence="7" id="KW-1133">Transmembrane helix</keyword>
<proteinExistence type="predicted"/>
<evidence type="ECO:0000256" key="4">
    <source>
        <dbReference type="ARBA" id="ARBA00022833"/>
    </source>
</evidence>
<comment type="caution">
    <text evidence="9">The sequence shown here is derived from an EMBL/GenBank/DDBJ whole genome shotgun (WGS) entry which is preliminary data.</text>
</comment>
<keyword evidence="10" id="KW-1185">Reference proteome</keyword>
<dbReference type="Proteomes" id="UP001159427">
    <property type="component" value="Unassembled WGS sequence"/>
</dbReference>
<feature type="compositionally biased region" description="Pro residues" evidence="6">
    <location>
        <begin position="438"/>
        <end position="448"/>
    </location>
</feature>
<dbReference type="CDD" id="cd20908">
    <property type="entry name" value="SUF4-like"/>
    <property type="match status" value="1"/>
</dbReference>
<accession>A0ABN8MD62</accession>
<keyword evidence="3" id="KW-0863">Zinc-finger</keyword>
<feature type="compositionally biased region" description="Pro residues" evidence="6">
    <location>
        <begin position="462"/>
        <end position="471"/>
    </location>
</feature>
<keyword evidence="7" id="KW-0472">Membrane</keyword>
<dbReference type="PANTHER" id="PTHR23215">
    <property type="entry name" value="ZINC FINGER PROTEIN 207"/>
    <property type="match status" value="1"/>
</dbReference>
<evidence type="ECO:0000256" key="5">
    <source>
        <dbReference type="ARBA" id="ARBA00023242"/>
    </source>
</evidence>
<keyword evidence="7" id="KW-0812">Transmembrane</keyword>
<organism evidence="9 10">
    <name type="scientific">Porites evermanni</name>
    <dbReference type="NCBI Taxonomy" id="104178"/>
    <lineage>
        <taxon>Eukaryota</taxon>
        <taxon>Metazoa</taxon>
        <taxon>Cnidaria</taxon>
        <taxon>Anthozoa</taxon>
        <taxon>Hexacorallia</taxon>
        <taxon>Scleractinia</taxon>
        <taxon>Fungiina</taxon>
        <taxon>Poritidae</taxon>
        <taxon>Porites</taxon>
    </lineage>
</organism>
<feature type="region of interest" description="Disordered" evidence="6">
    <location>
        <begin position="240"/>
        <end position="288"/>
    </location>
</feature>
<feature type="compositionally biased region" description="Low complexity" evidence="6">
    <location>
        <begin position="472"/>
        <end position="481"/>
    </location>
</feature>
<feature type="compositionally biased region" description="Polar residues" evidence="6">
    <location>
        <begin position="260"/>
        <end position="275"/>
    </location>
</feature>
<feature type="transmembrane region" description="Helical" evidence="7">
    <location>
        <begin position="119"/>
        <end position="139"/>
    </location>
</feature>
<evidence type="ECO:0000256" key="2">
    <source>
        <dbReference type="ARBA" id="ARBA00022723"/>
    </source>
</evidence>
<evidence type="ECO:0000259" key="8">
    <source>
        <dbReference type="PROSITE" id="PS00028"/>
    </source>
</evidence>
<evidence type="ECO:0000256" key="3">
    <source>
        <dbReference type="ARBA" id="ARBA00022771"/>
    </source>
</evidence>
<dbReference type="SMART" id="SM00355">
    <property type="entry name" value="ZnF_C2H2"/>
    <property type="match status" value="2"/>
</dbReference>
<name>A0ABN8MD62_9CNID</name>
<keyword evidence="4" id="KW-0862">Zinc</keyword>
<keyword evidence="2" id="KW-0479">Metal-binding</keyword>
<evidence type="ECO:0000256" key="7">
    <source>
        <dbReference type="SAM" id="Phobius"/>
    </source>
</evidence>
<evidence type="ECO:0000256" key="6">
    <source>
        <dbReference type="SAM" id="MobiDB-lite"/>
    </source>
</evidence>
<evidence type="ECO:0000313" key="10">
    <source>
        <dbReference type="Proteomes" id="UP001159427"/>
    </source>
</evidence>
<dbReference type="PANTHER" id="PTHR23215:SF0">
    <property type="entry name" value="BUB3-INTERACTING AND GLEBS MOTIF-CONTAINING PROTEIN ZNF207"/>
    <property type="match status" value="1"/>
</dbReference>
<dbReference type="EMBL" id="CALNXI010000411">
    <property type="protein sequence ID" value="CAH3026574.1"/>
    <property type="molecule type" value="Genomic_DNA"/>
</dbReference>
<comment type="subcellular location">
    <subcellularLocation>
        <location evidence="1">Nucleus</location>
    </subcellularLocation>
</comment>